<dbReference type="STRING" id="299255.SAMN02745129_0987"/>
<reference evidence="4" key="1">
    <citation type="submission" date="2016-11" db="EMBL/GenBank/DDBJ databases">
        <authorList>
            <person name="Varghese N."/>
            <person name="Submissions S."/>
        </authorList>
    </citation>
    <scope>NUCLEOTIDE SEQUENCE [LARGE SCALE GENOMIC DNA]</scope>
    <source>
        <strain evidence="4">DSM 16917</strain>
    </source>
</reference>
<dbReference type="AlphaFoldDB" id="A0A1M5NC91"/>
<dbReference type="InterPro" id="IPR039447">
    <property type="entry name" value="UreH-like_TM_dom"/>
</dbReference>
<evidence type="ECO:0000256" key="1">
    <source>
        <dbReference type="SAM" id="Phobius"/>
    </source>
</evidence>
<dbReference type="EMBL" id="FQXG01000001">
    <property type="protein sequence ID" value="SHG87108.1"/>
    <property type="molecule type" value="Genomic_DNA"/>
</dbReference>
<dbReference type="Pfam" id="PF13386">
    <property type="entry name" value="DsbD_2"/>
    <property type="match status" value="1"/>
</dbReference>
<dbReference type="PANTHER" id="PTHR42208">
    <property type="entry name" value="HEAVY METAL TRANSPORTER-RELATED"/>
    <property type="match status" value="1"/>
</dbReference>
<keyword evidence="1" id="KW-1133">Transmembrane helix</keyword>
<feature type="transmembrane region" description="Helical" evidence="1">
    <location>
        <begin position="6"/>
        <end position="31"/>
    </location>
</feature>
<organism evidence="3 4">
    <name type="scientific">Ferrimonas marina</name>
    <dbReference type="NCBI Taxonomy" id="299255"/>
    <lineage>
        <taxon>Bacteria</taxon>
        <taxon>Pseudomonadati</taxon>
        <taxon>Pseudomonadota</taxon>
        <taxon>Gammaproteobacteria</taxon>
        <taxon>Alteromonadales</taxon>
        <taxon>Ferrimonadaceae</taxon>
        <taxon>Ferrimonas</taxon>
    </lineage>
</organism>
<feature type="transmembrane region" description="Helical" evidence="1">
    <location>
        <begin position="87"/>
        <end position="113"/>
    </location>
</feature>
<feature type="transmembrane region" description="Helical" evidence="1">
    <location>
        <begin position="61"/>
        <end position="81"/>
    </location>
</feature>
<accession>A0A1M5NC91</accession>
<protein>
    <recommendedName>
        <fullName evidence="2">Urease accessory protein UreH-like transmembrane domain-containing protein</fullName>
    </recommendedName>
</protein>
<feature type="transmembrane region" description="Helical" evidence="1">
    <location>
        <begin position="205"/>
        <end position="225"/>
    </location>
</feature>
<evidence type="ECO:0000313" key="4">
    <source>
        <dbReference type="Proteomes" id="UP000184268"/>
    </source>
</evidence>
<name>A0A1M5NC91_9GAMM</name>
<keyword evidence="1" id="KW-0812">Transmembrane</keyword>
<proteinExistence type="predicted"/>
<dbReference type="Proteomes" id="UP000184268">
    <property type="component" value="Unassembled WGS sequence"/>
</dbReference>
<gene>
    <name evidence="3" type="ORF">SAMN02745129_0987</name>
</gene>
<dbReference type="PANTHER" id="PTHR42208:SF1">
    <property type="entry name" value="HEAVY METAL TRANSPORTER"/>
    <property type="match status" value="1"/>
</dbReference>
<keyword evidence="1" id="KW-0472">Membrane</keyword>
<evidence type="ECO:0000259" key="2">
    <source>
        <dbReference type="Pfam" id="PF13386"/>
    </source>
</evidence>
<feature type="transmembrane region" description="Helical" evidence="1">
    <location>
        <begin position="172"/>
        <end position="193"/>
    </location>
</feature>
<sequence length="229" mass="24226">MTDYNFYAAMLVGLLGGAHCLGMCGGVVGAFSQALPSQGVLSLQQRLAFVLAYNLGRISSYTLMGVAVAAASSALVLMFALDPLLSALQLLAGIMLILMGLYVARLAHWLLWLERAGKPLWNKIAPVAQRLMPLHTPGKAFLAGTLWGWLPCGLVYSTLTWALAAADPVQGGLIMAGFGLGTLPTLVAMGAAATQLKRLLDNKKVKIFSGFVLIAYGAQMSYIALNQVL</sequence>
<evidence type="ECO:0000313" key="3">
    <source>
        <dbReference type="EMBL" id="SHG87108.1"/>
    </source>
</evidence>
<feature type="domain" description="Urease accessory protein UreH-like transmembrane" evidence="2">
    <location>
        <begin position="8"/>
        <end position="218"/>
    </location>
</feature>
<keyword evidence="4" id="KW-1185">Reference proteome</keyword>
<feature type="transmembrane region" description="Helical" evidence="1">
    <location>
        <begin position="140"/>
        <end position="166"/>
    </location>
</feature>